<dbReference type="PATRIC" id="fig|1658765.3.peg.669"/>
<dbReference type="InterPro" id="IPR027396">
    <property type="entry name" value="DsrEFH-like"/>
</dbReference>
<dbReference type="GO" id="GO:1990228">
    <property type="term" value="C:sulfurtransferase complex"/>
    <property type="evidence" value="ECO:0007669"/>
    <property type="project" value="TreeGrafter"/>
</dbReference>
<evidence type="ECO:0000313" key="1">
    <source>
        <dbReference type="EMBL" id="KMQ74494.1"/>
    </source>
</evidence>
<reference evidence="1 2" key="1">
    <citation type="submission" date="2015-06" db="EMBL/GenBank/DDBJ databases">
        <title>Marinobacter subterrani, a genetically tractable neutrophilic iron-oxidizing strain isolated from the Soudan Iron Mine.</title>
        <authorList>
            <person name="Bonis B.M."/>
            <person name="Gralnick J.A."/>
        </authorList>
    </citation>
    <scope>NUCLEOTIDE SEQUENCE [LARGE SCALE GENOMIC DNA]</scope>
    <source>
        <strain evidence="1 2">JG233</strain>
    </source>
</reference>
<dbReference type="RefSeq" id="WP_048494689.1">
    <property type="nucleotide sequence ID" value="NZ_LFBU01000001.1"/>
</dbReference>
<evidence type="ECO:0000313" key="2">
    <source>
        <dbReference type="Proteomes" id="UP000036102"/>
    </source>
</evidence>
<proteinExistence type="predicted"/>
<dbReference type="PANTHER" id="PTHR37526:SF1">
    <property type="entry name" value="PROTEIN TUSB"/>
    <property type="match status" value="1"/>
</dbReference>
<dbReference type="OrthoDB" id="6183100at2"/>
<name>A0A0J7J926_9GAMM</name>
<gene>
    <name evidence="1" type="ORF">Msub_10679</name>
</gene>
<comment type="caution">
    <text evidence="1">The sequence shown here is derived from an EMBL/GenBank/DDBJ whole genome shotgun (WGS) entry which is preliminary data.</text>
</comment>
<dbReference type="AlphaFoldDB" id="A0A0J7J926"/>
<accession>A0A0J7J926</accession>
<dbReference type="Pfam" id="PF04077">
    <property type="entry name" value="DsrH"/>
    <property type="match status" value="1"/>
</dbReference>
<dbReference type="EMBL" id="LFBU01000001">
    <property type="protein sequence ID" value="KMQ74494.1"/>
    <property type="molecule type" value="Genomic_DNA"/>
</dbReference>
<organism evidence="1 2">
    <name type="scientific">Marinobacter subterrani</name>
    <dbReference type="NCBI Taxonomy" id="1658765"/>
    <lineage>
        <taxon>Bacteria</taxon>
        <taxon>Pseudomonadati</taxon>
        <taxon>Pseudomonadota</taxon>
        <taxon>Gammaproteobacteria</taxon>
        <taxon>Pseudomonadales</taxon>
        <taxon>Marinobacteraceae</taxon>
        <taxon>Marinobacter</taxon>
    </lineage>
</organism>
<sequence length="93" mass="9821">MSSFDTLHILNKSPGHPRAAQCLALLSEGDALLLIENGVLWLSAEGLPSVCRVFALSADVAARGLGNTAGNETRVAFSDMVALSLQARKVISW</sequence>
<dbReference type="NCBIfam" id="TIGR03011">
    <property type="entry name" value="sulf_tusB_dsrH"/>
    <property type="match status" value="1"/>
</dbReference>
<dbReference type="InterPro" id="IPR007215">
    <property type="entry name" value="Sulphur_relay_TusB/DsrH"/>
</dbReference>
<dbReference type="PANTHER" id="PTHR37526">
    <property type="entry name" value="PROTEIN TUSB"/>
    <property type="match status" value="1"/>
</dbReference>
<protein>
    <submittedName>
        <fullName evidence="1">Sulfur relay protein TusB/DsrH</fullName>
    </submittedName>
</protein>
<dbReference type="GO" id="GO:0002143">
    <property type="term" value="P:tRNA wobble position uridine thiolation"/>
    <property type="evidence" value="ECO:0007669"/>
    <property type="project" value="InterPro"/>
</dbReference>
<dbReference type="SUPFAM" id="SSF75169">
    <property type="entry name" value="DsrEFH-like"/>
    <property type="match status" value="1"/>
</dbReference>
<dbReference type="STRING" id="1658765.Msub_10679"/>
<dbReference type="Gene3D" id="3.40.1260.10">
    <property type="entry name" value="DsrEFH-like"/>
    <property type="match status" value="1"/>
</dbReference>
<dbReference type="Proteomes" id="UP000036102">
    <property type="component" value="Unassembled WGS sequence"/>
</dbReference>
<keyword evidence="2" id="KW-1185">Reference proteome</keyword>